<feature type="region of interest" description="Disordered" evidence="1">
    <location>
        <begin position="83"/>
        <end position="102"/>
    </location>
</feature>
<feature type="compositionally biased region" description="Polar residues" evidence="1">
    <location>
        <begin position="84"/>
        <end position="96"/>
    </location>
</feature>
<dbReference type="AlphaFoldDB" id="A0A8X6X620"/>
<feature type="region of interest" description="Disordered" evidence="1">
    <location>
        <begin position="1"/>
        <end position="48"/>
    </location>
</feature>
<evidence type="ECO:0000313" key="2">
    <source>
        <dbReference type="EMBL" id="GFY47663.1"/>
    </source>
</evidence>
<dbReference type="Proteomes" id="UP000886998">
    <property type="component" value="Unassembled WGS sequence"/>
</dbReference>
<protein>
    <submittedName>
        <fullName evidence="2">Uncharacterized protein</fullName>
    </submittedName>
</protein>
<feature type="compositionally biased region" description="Polar residues" evidence="1">
    <location>
        <begin position="16"/>
        <end position="31"/>
    </location>
</feature>
<keyword evidence="3" id="KW-1185">Reference proteome</keyword>
<evidence type="ECO:0000256" key="1">
    <source>
        <dbReference type="SAM" id="MobiDB-lite"/>
    </source>
</evidence>
<comment type="caution">
    <text evidence="2">The sequence shown here is derived from an EMBL/GenBank/DDBJ whole genome shotgun (WGS) entry which is preliminary data.</text>
</comment>
<name>A0A8X6X620_9ARAC</name>
<accession>A0A8X6X620</accession>
<reference evidence="2" key="1">
    <citation type="submission" date="2020-08" db="EMBL/GenBank/DDBJ databases">
        <title>Multicomponent nature underlies the extraordinary mechanical properties of spider dragline silk.</title>
        <authorList>
            <person name="Kono N."/>
            <person name="Nakamura H."/>
            <person name="Mori M."/>
            <person name="Yoshida Y."/>
            <person name="Ohtoshi R."/>
            <person name="Malay A.D."/>
            <person name="Moran D.A.P."/>
            <person name="Tomita M."/>
            <person name="Numata K."/>
            <person name="Arakawa K."/>
        </authorList>
    </citation>
    <scope>NUCLEOTIDE SEQUENCE</scope>
</reference>
<sequence length="102" mass="11407">MVNLMDSTIPEVLPTKENTQNAPASSPSSEENILGMLLGPGDSSRKPREICLSARWQQSSRSNRGRKKNWNASSTILIIRKRQAMSQASETETTAFQKEIWT</sequence>
<evidence type="ECO:0000313" key="3">
    <source>
        <dbReference type="Proteomes" id="UP000886998"/>
    </source>
</evidence>
<proteinExistence type="predicted"/>
<gene>
    <name evidence="2" type="ORF">TNIN_104801</name>
</gene>
<organism evidence="2 3">
    <name type="scientific">Trichonephila inaurata madagascariensis</name>
    <dbReference type="NCBI Taxonomy" id="2747483"/>
    <lineage>
        <taxon>Eukaryota</taxon>
        <taxon>Metazoa</taxon>
        <taxon>Ecdysozoa</taxon>
        <taxon>Arthropoda</taxon>
        <taxon>Chelicerata</taxon>
        <taxon>Arachnida</taxon>
        <taxon>Araneae</taxon>
        <taxon>Araneomorphae</taxon>
        <taxon>Entelegynae</taxon>
        <taxon>Araneoidea</taxon>
        <taxon>Nephilidae</taxon>
        <taxon>Trichonephila</taxon>
        <taxon>Trichonephila inaurata</taxon>
    </lineage>
</organism>
<dbReference type="EMBL" id="BMAV01006050">
    <property type="protein sequence ID" value="GFY47663.1"/>
    <property type="molecule type" value="Genomic_DNA"/>
</dbReference>